<feature type="domain" description="Histidine kinase" evidence="9">
    <location>
        <begin position="417"/>
        <end position="635"/>
    </location>
</feature>
<reference evidence="12 13" key="1">
    <citation type="submission" date="2016-11" db="EMBL/GenBank/DDBJ databases">
        <authorList>
            <person name="Jaros S."/>
            <person name="Januszkiewicz K."/>
            <person name="Wedrychowicz H."/>
        </authorList>
    </citation>
    <scope>NUCLEOTIDE SEQUENCE [LARGE SCALE GENOMIC DNA]</scope>
    <source>
        <strain evidence="12 13">DSM 24574</strain>
    </source>
</reference>
<feature type="transmembrane region" description="Helical" evidence="8">
    <location>
        <begin position="7"/>
        <end position="27"/>
    </location>
</feature>
<evidence type="ECO:0000313" key="12">
    <source>
        <dbReference type="EMBL" id="SHH28501.1"/>
    </source>
</evidence>
<dbReference type="SMART" id="SM00387">
    <property type="entry name" value="HATPase_c"/>
    <property type="match status" value="1"/>
</dbReference>
<dbReference type="Proteomes" id="UP000184212">
    <property type="component" value="Unassembled WGS sequence"/>
</dbReference>
<keyword evidence="13" id="KW-1185">Reference proteome</keyword>
<dbReference type="RefSeq" id="WP_073136457.1">
    <property type="nucleotide sequence ID" value="NZ_FQWQ01000002.1"/>
</dbReference>
<accession>A0A1M5RQV3</accession>
<dbReference type="PRINTS" id="PR00344">
    <property type="entry name" value="BCTRLSENSOR"/>
</dbReference>
<evidence type="ECO:0000259" key="9">
    <source>
        <dbReference type="PROSITE" id="PS50109"/>
    </source>
</evidence>
<dbReference type="CDD" id="cd00075">
    <property type="entry name" value="HATPase"/>
    <property type="match status" value="1"/>
</dbReference>
<keyword evidence="4" id="KW-0808">Transferase</keyword>
<feature type="domain" description="PAC" evidence="11">
    <location>
        <begin position="347"/>
        <end position="399"/>
    </location>
</feature>
<dbReference type="CDD" id="cd00130">
    <property type="entry name" value="PAS"/>
    <property type="match status" value="1"/>
</dbReference>
<protein>
    <recommendedName>
        <fullName evidence="2">histidine kinase</fullName>
        <ecNumber evidence="2">2.7.13.3</ecNumber>
    </recommendedName>
</protein>
<proteinExistence type="predicted"/>
<evidence type="ECO:0000256" key="7">
    <source>
        <dbReference type="SAM" id="Coils"/>
    </source>
</evidence>
<dbReference type="InterPro" id="IPR001610">
    <property type="entry name" value="PAC"/>
</dbReference>
<evidence type="ECO:0000256" key="5">
    <source>
        <dbReference type="ARBA" id="ARBA00022777"/>
    </source>
</evidence>
<dbReference type="SMART" id="SM00091">
    <property type="entry name" value="PAS"/>
    <property type="match status" value="1"/>
</dbReference>
<keyword evidence="7" id="KW-0175">Coiled coil</keyword>
<organism evidence="12 13">
    <name type="scientific">Chryseolinea serpens</name>
    <dbReference type="NCBI Taxonomy" id="947013"/>
    <lineage>
        <taxon>Bacteria</taxon>
        <taxon>Pseudomonadati</taxon>
        <taxon>Bacteroidota</taxon>
        <taxon>Cytophagia</taxon>
        <taxon>Cytophagales</taxon>
        <taxon>Fulvivirgaceae</taxon>
        <taxon>Chryseolinea</taxon>
    </lineage>
</organism>
<dbReference type="AlphaFoldDB" id="A0A1M5RQV3"/>
<gene>
    <name evidence="12" type="ORF">SAMN04488109_3519</name>
</gene>
<dbReference type="EC" id="2.7.13.3" evidence="2"/>
<evidence type="ECO:0000256" key="4">
    <source>
        <dbReference type="ARBA" id="ARBA00022679"/>
    </source>
</evidence>
<keyword evidence="5" id="KW-0418">Kinase</keyword>
<dbReference type="InterPro" id="IPR036890">
    <property type="entry name" value="HATPase_C_sf"/>
</dbReference>
<dbReference type="PROSITE" id="PS50113">
    <property type="entry name" value="PAC"/>
    <property type="match status" value="1"/>
</dbReference>
<dbReference type="SUPFAM" id="SSF55874">
    <property type="entry name" value="ATPase domain of HSP90 chaperone/DNA topoisomerase II/histidine kinase"/>
    <property type="match status" value="1"/>
</dbReference>
<dbReference type="SMART" id="SM00388">
    <property type="entry name" value="HisKA"/>
    <property type="match status" value="1"/>
</dbReference>
<evidence type="ECO:0000259" key="11">
    <source>
        <dbReference type="PROSITE" id="PS50113"/>
    </source>
</evidence>
<keyword evidence="3" id="KW-0597">Phosphoprotein</keyword>
<evidence type="ECO:0000313" key="13">
    <source>
        <dbReference type="Proteomes" id="UP000184212"/>
    </source>
</evidence>
<dbReference type="FunFam" id="3.30.565.10:FF:000006">
    <property type="entry name" value="Sensor histidine kinase WalK"/>
    <property type="match status" value="1"/>
</dbReference>
<evidence type="ECO:0000259" key="10">
    <source>
        <dbReference type="PROSITE" id="PS50112"/>
    </source>
</evidence>
<dbReference type="InterPro" id="IPR003594">
    <property type="entry name" value="HATPase_dom"/>
</dbReference>
<dbReference type="Pfam" id="PF00512">
    <property type="entry name" value="HisKA"/>
    <property type="match status" value="1"/>
</dbReference>
<dbReference type="Gene3D" id="1.10.287.130">
    <property type="match status" value="1"/>
</dbReference>
<dbReference type="Pfam" id="PF13426">
    <property type="entry name" value="PAS_9"/>
    <property type="match status" value="1"/>
</dbReference>
<dbReference type="InterPro" id="IPR000014">
    <property type="entry name" value="PAS"/>
</dbReference>
<sequence length="639" mass="72411">MKTPHRVANYLVVSILLTLVSGAIKYYNVSEKKETTDLLTHEQNIIRESYSLLTSMLDAETGQRGFILTSDSAYLHPYQNSIAVVGQKLNALTRLASDNASQRALLKDRIAPVVNQKLEELKQSLEIYTDQGQVAAIAFIKKDAGRLSMENLRHLLEQFRQYHDTLLQERNSRLQTIYMINDTIHYISFLLICLVSGYALYVLLQQSKRNDELVTSLQDANQTLEQKVQERTLELERKTQQTEKLNQDLQDNFEELQSFYDVLQTTSNSAEEALLEIRDLYDNAPCGYHSVAPDTTITRINSTELRWLGYTREEVVGKLKVGDIIGAQSVGIFAENFPLFKKTGQLQNLEFEMKRKDGTTFPALLNSTAIYDAQGTFVSSRSIVVDNSERKALEQQLRDVNARLVHLNEEKNHFLGIATHDLKSPLNGVLGLVNLMKLQHTNLTTDQLQYLNLMEGSCVNMHMLIQNLLDVTRIEQGKNGINKEYIAINSLLKKQYHVFKQTAEKKNISLILEDHVPDFHFHTDPEMLNRILENLISNAIKFSPAHKEVAINVVRTETHIRIEVLDQGPGLSTVDKQKLFGKFQRLSARPTGGETSSGLGLSIVKEMVLALNGSIVVESEENKGAKFIVQLPLQEQEQD</sequence>
<name>A0A1M5RQV3_9BACT</name>
<dbReference type="InterPro" id="IPR003661">
    <property type="entry name" value="HisK_dim/P_dom"/>
</dbReference>
<keyword evidence="8" id="KW-0472">Membrane</keyword>
<feature type="transmembrane region" description="Helical" evidence="8">
    <location>
        <begin position="184"/>
        <end position="204"/>
    </location>
</feature>
<keyword evidence="8" id="KW-1133">Transmembrane helix</keyword>
<dbReference type="Gene3D" id="3.30.450.20">
    <property type="entry name" value="PAS domain"/>
    <property type="match status" value="1"/>
</dbReference>
<dbReference type="InterPro" id="IPR004358">
    <property type="entry name" value="Sig_transdc_His_kin-like_C"/>
</dbReference>
<feature type="domain" description="PAS" evidence="10">
    <location>
        <begin position="273"/>
        <end position="325"/>
    </location>
</feature>
<dbReference type="InterPro" id="IPR000700">
    <property type="entry name" value="PAS-assoc_C"/>
</dbReference>
<dbReference type="Pfam" id="PF05227">
    <property type="entry name" value="CHASE3"/>
    <property type="match status" value="1"/>
</dbReference>
<evidence type="ECO:0000256" key="6">
    <source>
        <dbReference type="ARBA" id="ARBA00023012"/>
    </source>
</evidence>
<dbReference type="SMART" id="SM00086">
    <property type="entry name" value="PAC"/>
    <property type="match status" value="1"/>
</dbReference>
<evidence type="ECO:0000256" key="3">
    <source>
        <dbReference type="ARBA" id="ARBA00022553"/>
    </source>
</evidence>
<feature type="coiled-coil region" evidence="7">
    <location>
        <begin position="210"/>
        <end position="255"/>
    </location>
</feature>
<dbReference type="InterPro" id="IPR050736">
    <property type="entry name" value="Sensor_HK_Regulatory"/>
</dbReference>
<dbReference type="InterPro" id="IPR005467">
    <property type="entry name" value="His_kinase_dom"/>
</dbReference>
<comment type="catalytic activity">
    <reaction evidence="1">
        <text>ATP + protein L-histidine = ADP + protein N-phospho-L-histidine.</text>
        <dbReference type="EC" id="2.7.13.3"/>
    </reaction>
</comment>
<dbReference type="InterPro" id="IPR036097">
    <property type="entry name" value="HisK_dim/P_sf"/>
</dbReference>
<evidence type="ECO:0000256" key="1">
    <source>
        <dbReference type="ARBA" id="ARBA00000085"/>
    </source>
</evidence>
<evidence type="ECO:0000256" key="2">
    <source>
        <dbReference type="ARBA" id="ARBA00012438"/>
    </source>
</evidence>
<dbReference type="EMBL" id="FQWQ01000002">
    <property type="protein sequence ID" value="SHH28501.1"/>
    <property type="molecule type" value="Genomic_DNA"/>
</dbReference>
<dbReference type="PANTHER" id="PTHR43711:SF31">
    <property type="entry name" value="HISTIDINE KINASE"/>
    <property type="match status" value="1"/>
</dbReference>
<dbReference type="CDD" id="cd19410">
    <property type="entry name" value="HK9-like_sensor"/>
    <property type="match status" value="1"/>
</dbReference>
<dbReference type="Gene3D" id="3.30.565.10">
    <property type="entry name" value="Histidine kinase-like ATPase, C-terminal domain"/>
    <property type="match status" value="1"/>
</dbReference>
<dbReference type="SUPFAM" id="SSF55785">
    <property type="entry name" value="PYP-like sensor domain (PAS domain)"/>
    <property type="match status" value="1"/>
</dbReference>
<dbReference type="PANTHER" id="PTHR43711">
    <property type="entry name" value="TWO-COMPONENT HISTIDINE KINASE"/>
    <property type="match status" value="1"/>
</dbReference>
<evidence type="ECO:0000256" key="8">
    <source>
        <dbReference type="SAM" id="Phobius"/>
    </source>
</evidence>
<dbReference type="SUPFAM" id="SSF47384">
    <property type="entry name" value="Homodimeric domain of signal transducing histidine kinase"/>
    <property type="match status" value="1"/>
</dbReference>
<dbReference type="PROSITE" id="PS50109">
    <property type="entry name" value="HIS_KIN"/>
    <property type="match status" value="1"/>
</dbReference>
<dbReference type="Pfam" id="PF02518">
    <property type="entry name" value="HATPase_c"/>
    <property type="match status" value="1"/>
</dbReference>
<dbReference type="NCBIfam" id="TIGR00229">
    <property type="entry name" value="sensory_box"/>
    <property type="match status" value="1"/>
</dbReference>
<dbReference type="InterPro" id="IPR007891">
    <property type="entry name" value="CHASE3"/>
</dbReference>
<keyword evidence="8" id="KW-0812">Transmembrane</keyword>
<keyword evidence="6" id="KW-0902">Two-component regulatory system</keyword>
<dbReference type="OrthoDB" id="9811889at2"/>
<dbReference type="PROSITE" id="PS50112">
    <property type="entry name" value="PAS"/>
    <property type="match status" value="1"/>
</dbReference>
<dbReference type="CDD" id="cd00082">
    <property type="entry name" value="HisKA"/>
    <property type="match status" value="1"/>
</dbReference>
<dbReference type="GO" id="GO:0000155">
    <property type="term" value="F:phosphorelay sensor kinase activity"/>
    <property type="evidence" value="ECO:0007669"/>
    <property type="project" value="InterPro"/>
</dbReference>
<dbReference type="STRING" id="947013.SAMN04488109_3519"/>
<dbReference type="InterPro" id="IPR035965">
    <property type="entry name" value="PAS-like_dom_sf"/>
</dbReference>